<comment type="caution">
    <text evidence="2">The sequence shown here is derived from an EMBL/GenBank/DDBJ whole genome shotgun (WGS) entry which is preliminary data.</text>
</comment>
<gene>
    <name evidence="2" type="ORF">GCM10022280_11470</name>
</gene>
<protein>
    <recommendedName>
        <fullName evidence="4">Heavy-metal-associated domain-containing protein</fullName>
    </recommendedName>
</protein>
<evidence type="ECO:0000313" key="3">
    <source>
        <dbReference type="Proteomes" id="UP001500235"/>
    </source>
</evidence>
<evidence type="ECO:0008006" key="4">
    <source>
        <dbReference type="Google" id="ProtNLM"/>
    </source>
</evidence>
<sequence>MSLRAPGLMLSFLLLLSLAGGGAVVAQLESGDRGIPPLDSSSTLEIGGIKVDIAAKDAESARLAGWREAQRIGFARLWARMHKRPETEAPKVPDGTLDDLVSSISIEEEKIAPGRYIATLGVLFDRSRSGALLGSDGPVRRSAPMLLIPILTSGGTSTSVELRNSWQRAWAGYRTSGSAIDYVRVSGQGIDPLLINAAQTRRPGRAMWRSITDFYGAADILVAEAQVRRLYPGGPAVATFIGYFGADRRPLGAFTLRAADSAGVPRMMAEGVAQMDALYTRYLAAGELRPDPSLIIPEVPLPPEEEEEVVEQKPAERVIQIAVTSPYSPVGWLRSIPGVRSVQEIGAQVLVVRYSGSPGQLAGALNARGWQTNSASGVLTITGYAPPASAATPAPVPAPPPAGGPPAPTPPRPQPQPQPTQGAREPLVPVPTTRNSGDR</sequence>
<reference evidence="3" key="1">
    <citation type="journal article" date="2019" name="Int. J. Syst. Evol. Microbiol.">
        <title>The Global Catalogue of Microorganisms (GCM) 10K type strain sequencing project: providing services to taxonomists for standard genome sequencing and annotation.</title>
        <authorList>
            <consortium name="The Broad Institute Genomics Platform"/>
            <consortium name="The Broad Institute Genome Sequencing Center for Infectious Disease"/>
            <person name="Wu L."/>
            <person name="Ma J."/>
        </authorList>
    </citation>
    <scope>NUCLEOTIDE SEQUENCE [LARGE SCALE GENOMIC DNA]</scope>
    <source>
        <strain evidence="3">JCM 17563</strain>
    </source>
</reference>
<dbReference type="RefSeq" id="WP_344706419.1">
    <property type="nucleotide sequence ID" value="NZ_BAABBQ010000001.1"/>
</dbReference>
<keyword evidence="3" id="KW-1185">Reference proteome</keyword>
<dbReference type="Proteomes" id="UP001500235">
    <property type="component" value="Unassembled WGS sequence"/>
</dbReference>
<proteinExistence type="predicted"/>
<organism evidence="2 3">
    <name type="scientific">Sphingomonas swuensis</name>
    <dbReference type="NCBI Taxonomy" id="977800"/>
    <lineage>
        <taxon>Bacteria</taxon>
        <taxon>Pseudomonadati</taxon>
        <taxon>Pseudomonadota</taxon>
        <taxon>Alphaproteobacteria</taxon>
        <taxon>Sphingomonadales</taxon>
        <taxon>Sphingomonadaceae</taxon>
        <taxon>Sphingomonas</taxon>
    </lineage>
</organism>
<name>A0ABP7SPH1_9SPHN</name>
<evidence type="ECO:0000256" key="1">
    <source>
        <dbReference type="SAM" id="MobiDB-lite"/>
    </source>
</evidence>
<feature type="region of interest" description="Disordered" evidence="1">
    <location>
        <begin position="389"/>
        <end position="439"/>
    </location>
</feature>
<dbReference type="EMBL" id="BAABBQ010000001">
    <property type="protein sequence ID" value="GAA4014657.1"/>
    <property type="molecule type" value="Genomic_DNA"/>
</dbReference>
<accession>A0ABP7SPH1</accession>
<evidence type="ECO:0000313" key="2">
    <source>
        <dbReference type="EMBL" id="GAA4014657.1"/>
    </source>
</evidence>
<feature type="compositionally biased region" description="Pro residues" evidence="1">
    <location>
        <begin position="394"/>
        <end position="418"/>
    </location>
</feature>